<evidence type="ECO:0000256" key="3">
    <source>
        <dbReference type="ARBA" id="ARBA00022643"/>
    </source>
</evidence>
<reference evidence="7 8" key="1">
    <citation type="submission" date="2016-03" db="EMBL/GenBank/DDBJ databases">
        <title>Spore heat resistance.</title>
        <authorList>
            <person name="Boekhorst J."/>
            <person name="Berendsen E.M."/>
            <person name="Wells-Bennik M.H."/>
            <person name="Kuipers O.P."/>
        </authorList>
    </citation>
    <scope>NUCLEOTIDE SEQUENCE [LARGE SCALE GENOMIC DNA]</scope>
    <source>
        <strain evidence="7 8">AF16</strain>
    </source>
</reference>
<evidence type="ECO:0000256" key="2">
    <source>
        <dbReference type="ARBA" id="ARBA00022630"/>
    </source>
</evidence>
<keyword evidence="2" id="KW-0285">Flavoprotein</keyword>
<dbReference type="InterPro" id="IPR001155">
    <property type="entry name" value="OxRdtase_FMN_N"/>
</dbReference>
<comment type="cofactor">
    <cofactor evidence="1">
        <name>FMN</name>
        <dbReference type="ChEBI" id="CHEBI:58210"/>
    </cofactor>
</comment>
<keyword evidence="3" id="KW-0288">FMN</keyword>
<organism evidence="7 8">
    <name type="scientific">Anoxybacillus flavithermus</name>
    <dbReference type="NCBI Taxonomy" id="33934"/>
    <lineage>
        <taxon>Bacteria</taxon>
        <taxon>Bacillati</taxon>
        <taxon>Bacillota</taxon>
        <taxon>Bacilli</taxon>
        <taxon>Bacillales</taxon>
        <taxon>Anoxybacillaceae</taxon>
        <taxon>Anoxybacillus</taxon>
    </lineage>
</organism>
<dbReference type="PATRIC" id="fig|33934.6.peg.2791"/>
<sequence length="139" mass="15404">MIEAVKEVWSGPLFVRISASDYHPDGLTVNDYVEYAKRMKAQGVDLIDVSSGAVVPAKIDAYPGYQVPFAETIRREANVATGAVGLITSGRQAEEILRNNRADLIFIGRELLRNPYWPKTAANELGIQLEAPKPYVRGW</sequence>
<dbReference type="SUPFAM" id="SSF51395">
    <property type="entry name" value="FMN-linked oxidoreductases"/>
    <property type="match status" value="1"/>
</dbReference>
<dbReference type="GO" id="GO:0003959">
    <property type="term" value="F:NADPH dehydrogenase activity"/>
    <property type="evidence" value="ECO:0007669"/>
    <property type="project" value="InterPro"/>
</dbReference>
<protein>
    <submittedName>
        <fullName evidence="7">NADPH dehydrogenase</fullName>
    </submittedName>
</protein>
<evidence type="ECO:0000256" key="5">
    <source>
        <dbReference type="ARBA" id="ARBA00023002"/>
    </source>
</evidence>
<dbReference type="PANTHER" id="PTHR43303">
    <property type="entry name" value="NADPH DEHYDROGENASE C23G7.10C-RELATED"/>
    <property type="match status" value="1"/>
</dbReference>
<accession>A0A178TIL7</accession>
<dbReference type="Pfam" id="PF00724">
    <property type="entry name" value="Oxidored_FMN"/>
    <property type="match status" value="1"/>
</dbReference>
<gene>
    <name evidence="7" type="ORF">TAF16_0964</name>
</gene>
<evidence type="ECO:0000256" key="1">
    <source>
        <dbReference type="ARBA" id="ARBA00001917"/>
    </source>
</evidence>
<dbReference type="Gene3D" id="3.20.20.70">
    <property type="entry name" value="Aldolase class I"/>
    <property type="match status" value="1"/>
</dbReference>
<feature type="domain" description="NADH:flavin oxidoreductase/NADH oxidase N-terminal" evidence="6">
    <location>
        <begin position="2"/>
        <end position="125"/>
    </location>
</feature>
<evidence type="ECO:0000259" key="6">
    <source>
        <dbReference type="Pfam" id="PF00724"/>
    </source>
</evidence>
<dbReference type="GO" id="GO:0050661">
    <property type="term" value="F:NADP binding"/>
    <property type="evidence" value="ECO:0007669"/>
    <property type="project" value="InterPro"/>
</dbReference>
<dbReference type="AlphaFoldDB" id="A0A178TIL7"/>
<keyword evidence="8" id="KW-1185">Reference proteome</keyword>
<dbReference type="Proteomes" id="UP000078336">
    <property type="component" value="Unassembled WGS sequence"/>
</dbReference>
<dbReference type="PANTHER" id="PTHR43303:SF4">
    <property type="entry name" value="NADPH DEHYDROGENASE C23G7.10C-RELATED"/>
    <property type="match status" value="1"/>
</dbReference>
<evidence type="ECO:0000256" key="4">
    <source>
        <dbReference type="ARBA" id="ARBA00022857"/>
    </source>
</evidence>
<keyword evidence="5" id="KW-0560">Oxidoreductase</keyword>
<dbReference type="GO" id="GO:0010181">
    <property type="term" value="F:FMN binding"/>
    <property type="evidence" value="ECO:0007669"/>
    <property type="project" value="InterPro"/>
</dbReference>
<dbReference type="InterPro" id="IPR044152">
    <property type="entry name" value="YqjM-like"/>
</dbReference>
<evidence type="ECO:0000313" key="7">
    <source>
        <dbReference type="EMBL" id="OAO80904.1"/>
    </source>
</evidence>
<name>A0A178TIL7_9BACL</name>
<proteinExistence type="predicted"/>
<dbReference type="EMBL" id="LUCQ01000062">
    <property type="protein sequence ID" value="OAO80904.1"/>
    <property type="molecule type" value="Genomic_DNA"/>
</dbReference>
<evidence type="ECO:0000313" key="8">
    <source>
        <dbReference type="Proteomes" id="UP000078336"/>
    </source>
</evidence>
<keyword evidence="4" id="KW-0521">NADP</keyword>
<comment type="caution">
    <text evidence="7">The sequence shown here is derived from an EMBL/GenBank/DDBJ whole genome shotgun (WGS) entry which is preliminary data.</text>
</comment>
<dbReference type="InterPro" id="IPR013785">
    <property type="entry name" value="Aldolase_TIM"/>
</dbReference>